<dbReference type="EMBL" id="JAPEVI010000003">
    <property type="protein sequence ID" value="MCX2722594.1"/>
    <property type="molecule type" value="Genomic_DNA"/>
</dbReference>
<dbReference type="Proteomes" id="UP001300261">
    <property type="component" value="Unassembled WGS sequence"/>
</dbReference>
<protein>
    <recommendedName>
        <fullName evidence="3">Transcriptional regulator</fullName>
    </recommendedName>
</protein>
<evidence type="ECO:0000313" key="2">
    <source>
        <dbReference type="Proteomes" id="UP001300261"/>
    </source>
</evidence>
<sequence>MIFRPTTEHDRSAIKAAFRRLLRDAGGQSEAAAATRVGQQALSRYGSPHHETDHVPADVLMDLTMDADNPEVIRTLCRLAGGVFVPLPATRRNDACWPQELGAMVRSGAEAAESICKALSDDGRISLEEIQDLDIRNKLSAAIEALAVLDGHARQVEGVE</sequence>
<dbReference type="Pfam" id="PF06892">
    <property type="entry name" value="Phage_CP76"/>
    <property type="match status" value="1"/>
</dbReference>
<dbReference type="RefSeq" id="WP_265962262.1">
    <property type="nucleotide sequence ID" value="NZ_JAPEVI010000003.1"/>
</dbReference>
<reference evidence="1 2" key="1">
    <citation type="journal article" date="2016" name="Int. J. Syst. Evol. Microbiol.">
        <title>Labrenzia salina sp. nov., isolated from the rhizosphere of the halophyte Arthrocnemum macrostachyum.</title>
        <authorList>
            <person name="Camacho M."/>
            <person name="Redondo-Gomez S."/>
            <person name="Rodriguez-Llorente I."/>
            <person name="Rohde M."/>
            <person name="Sproer C."/>
            <person name="Schumann P."/>
            <person name="Klenk H.P."/>
            <person name="Montero-Calasanz M.D.C."/>
        </authorList>
    </citation>
    <scope>NUCLEOTIDE SEQUENCE [LARGE SCALE GENOMIC DNA]</scope>
    <source>
        <strain evidence="1 2">DSM 29163</strain>
    </source>
</reference>
<evidence type="ECO:0008006" key="3">
    <source>
        <dbReference type="Google" id="ProtNLM"/>
    </source>
</evidence>
<accession>A0ABT3R0A4</accession>
<organism evidence="1 2">
    <name type="scientific">Roseibium salinum</name>
    <dbReference type="NCBI Taxonomy" id="1604349"/>
    <lineage>
        <taxon>Bacteria</taxon>
        <taxon>Pseudomonadati</taxon>
        <taxon>Pseudomonadota</taxon>
        <taxon>Alphaproteobacteria</taxon>
        <taxon>Hyphomicrobiales</taxon>
        <taxon>Stappiaceae</taxon>
        <taxon>Roseibium</taxon>
    </lineage>
</organism>
<dbReference type="InterPro" id="IPR009679">
    <property type="entry name" value="Phage_186_CII-like"/>
</dbReference>
<name>A0ABT3R0A4_9HYPH</name>
<comment type="caution">
    <text evidence="1">The sequence shown here is derived from an EMBL/GenBank/DDBJ whole genome shotgun (WGS) entry which is preliminary data.</text>
</comment>
<gene>
    <name evidence="1" type="ORF">ON753_09380</name>
</gene>
<proteinExistence type="predicted"/>
<keyword evidence="2" id="KW-1185">Reference proteome</keyword>
<evidence type="ECO:0000313" key="1">
    <source>
        <dbReference type="EMBL" id="MCX2722594.1"/>
    </source>
</evidence>